<dbReference type="STRING" id="60517.A0A0R3VUQ5"/>
<evidence type="ECO:0000256" key="4">
    <source>
        <dbReference type="ARBA" id="ARBA00023125"/>
    </source>
</evidence>
<feature type="region of interest" description="Disordered" evidence="9">
    <location>
        <begin position="270"/>
        <end position="292"/>
    </location>
</feature>
<name>A0A0R3VUQ5_TAEAS</name>
<dbReference type="AlphaFoldDB" id="A0A0R3VUQ5"/>
<evidence type="ECO:0000256" key="9">
    <source>
        <dbReference type="SAM" id="MobiDB-lite"/>
    </source>
</evidence>
<evidence type="ECO:0000256" key="1">
    <source>
        <dbReference type="ARBA" id="ARBA00004123"/>
    </source>
</evidence>
<dbReference type="FunFam" id="1.10.10.60:FF:000679">
    <property type="entry name" value="Homeobox protein aristaless"/>
    <property type="match status" value="1"/>
</dbReference>
<keyword evidence="5 7" id="KW-0371">Homeobox</keyword>
<dbReference type="GO" id="GO:0009653">
    <property type="term" value="P:anatomical structure morphogenesis"/>
    <property type="evidence" value="ECO:0007669"/>
    <property type="project" value="TreeGrafter"/>
</dbReference>
<evidence type="ECO:0000256" key="2">
    <source>
        <dbReference type="ARBA" id="ARBA00006503"/>
    </source>
</evidence>
<evidence type="ECO:0000313" key="11">
    <source>
        <dbReference type="WBParaSite" id="TASK_0000107101-mRNA-1"/>
    </source>
</evidence>
<evidence type="ECO:0000256" key="7">
    <source>
        <dbReference type="PROSITE-ProRule" id="PRU00108"/>
    </source>
</evidence>
<dbReference type="PROSITE" id="PS00027">
    <property type="entry name" value="HOMEOBOX_1"/>
    <property type="match status" value="1"/>
</dbReference>
<feature type="compositionally biased region" description="Low complexity" evidence="9">
    <location>
        <begin position="158"/>
        <end position="170"/>
    </location>
</feature>
<feature type="domain" description="Homeobox" evidence="10">
    <location>
        <begin position="178"/>
        <end position="238"/>
    </location>
</feature>
<feature type="compositionally biased region" description="Polar residues" evidence="9">
    <location>
        <begin position="128"/>
        <end position="144"/>
    </location>
</feature>
<dbReference type="PANTHER" id="PTHR45882:SF3">
    <property type="entry name" value="PITUITARY HOMEOBOX HOMOLOG PTX1"/>
    <property type="match status" value="1"/>
</dbReference>
<evidence type="ECO:0000259" key="10">
    <source>
        <dbReference type="PROSITE" id="PS50071"/>
    </source>
</evidence>
<dbReference type="PROSITE" id="PS50071">
    <property type="entry name" value="HOMEOBOX_2"/>
    <property type="match status" value="1"/>
</dbReference>
<feature type="region of interest" description="Disordered" evidence="9">
    <location>
        <begin position="78"/>
        <end position="109"/>
    </location>
</feature>
<protein>
    <submittedName>
        <fullName evidence="11">Homeobox domain-containing protein</fullName>
    </submittedName>
</protein>
<dbReference type="WBParaSite" id="TASK_0000107101-mRNA-1">
    <property type="protein sequence ID" value="TASK_0000107101-mRNA-1"/>
    <property type="gene ID" value="TASK_0000107101"/>
</dbReference>
<keyword evidence="3" id="KW-0217">Developmental protein</keyword>
<evidence type="ECO:0000256" key="5">
    <source>
        <dbReference type="ARBA" id="ARBA00023155"/>
    </source>
</evidence>
<dbReference type="InterPro" id="IPR017970">
    <property type="entry name" value="Homeobox_CS"/>
</dbReference>
<feature type="DNA-binding region" description="Homeobox" evidence="7">
    <location>
        <begin position="180"/>
        <end position="239"/>
    </location>
</feature>
<dbReference type="InterPro" id="IPR009057">
    <property type="entry name" value="Homeodomain-like_sf"/>
</dbReference>
<accession>A0A0R3VUQ5</accession>
<dbReference type="PANTHER" id="PTHR45882">
    <property type="entry name" value="PITUITARY HOMEOBOX HOMOLOG PTX1"/>
    <property type="match status" value="1"/>
</dbReference>
<dbReference type="Gene3D" id="1.10.10.60">
    <property type="entry name" value="Homeodomain-like"/>
    <property type="match status" value="1"/>
</dbReference>
<dbReference type="GO" id="GO:0005634">
    <property type="term" value="C:nucleus"/>
    <property type="evidence" value="ECO:0007669"/>
    <property type="project" value="UniProtKB-SubCell"/>
</dbReference>
<feature type="region of interest" description="Disordered" evidence="9">
    <location>
        <begin position="122"/>
        <end position="187"/>
    </location>
</feature>
<feature type="compositionally biased region" description="Acidic residues" evidence="9">
    <location>
        <begin position="371"/>
        <end position="397"/>
    </location>
</feature>
<dbReference type="SUPFAM" id="SSF46689">
    <property type="entry name" value="Homeodomain-like"/>
    <property type="match status" value="1"/>
</dbReference>
<sequence>LSPMQTNRQQLLNGDFCLENSSCVFETNSFPANVSTFEPYRSVPSPNDSAIQVNKTGIPKNDKTANVGFGTHLLQSMHEFSSQLPPPPSLQPPPPPLPPPSILPTPTSLSSSVSANYSFSNLSHHQHGSNTTLITQKPSSSKSVGSIAKGHDNKHAVANATNNTSTSTASRRIMSGNKRSRRQRTHFTSQQLHELETTFMRNRYPDMNMREELAAWTDLTEGRVRVWFKNRRAKWRKRERHLEAVRTNFSHPYHNPTTPHHNPFAPLLITSPQNHLLPPHQPPPVPPLNQSHQHTNISATAAAAVAMVAWRQTGKPQAPTELLWPPVRSQEVEGSLQTSVLPPLTALPPSYPLFASDSAGGLEMKWKVDEGGSDNGDEGGVEDDDQEEEEEEEEEEEVVSRFLHDQDFPPSLLARVPQQQQQQQQHNHSVFYDFQQHINQQPQHQHDHQTFQQQIQREGLFGRLPTTDELQEISGLQFGQSDGNLLS</sequence>
<proteinExistence type="inferred from homology"/>
<comment type="subcellular location">
    <subcellularLocation>
        <location evidence="1 7 8">Nucleus</location>
    </subcellularLocation>
</comment>
<reference evidence="11" key="1">
    <citation type="submission" date="2017-02" db="UniProtKB">
        <authorList>
            <consortium name="WormBaseParasite"/>
        </authorList>
    </citation>
    <scope>IDENTIFICATION</scope>
</reference>
<evidence type="ECO:0000256" key="3">
    <source>
        <dbReference type="ARBA" id="ARBA00022473"/>
    </source>
</evidence>
<organism evidence="11">
    <name type="scientific">Taenia asiatica</name>
    <name type="common">Asian tapeworm</name>
    <dbReference type="NCBI Taxonomy" id="60517"/>
    <lineage>
        <taxon>Eukaryota</taxon>
        <taxon>Metazoa</taxon>
        <taxon>Spiralia</taxon>
        <taxon>Lophotrochozoa</taxon>
        <taxon>Platyhelminthes</taxon>
        <taxon>Cestoda</taxon>
        <taxon>Eucestoda</taxon>
        <taxon>Cyclophyllidea</taxon>
        <taxon>Taeniidae</taxon>
        <taxon>Taenia</taxon>
    </lineage>
</organism>
<dbReference type="Pfam" id="PF00046">
    <property type="entry name" value="Homeodomain"/>
    <property type="match status" value="1"/>
</dbReference>
<evidence type="ECO:0000256" key="8">
    <source>
        <dbReference type="RuleBase" id="RU000682"/>
    </source>
</evidence>
<dbReference type="GO" id="GO:0000981">
    <property type="term" value="F:DNA-binding transcription factor activity, RNA polymerase II-specific"/>
    <property type="evidence" value="ECO:0007669"/>
    <property type="project" value="InterPro"/>
</dbReference>
<dbReference type="GO" id="GO:0000978">
    <property type="term" value="F:RNA polymerase II cis-regulatory region sequence-specific DNA binding"/>
    <property type="evidence" value="ECO:0007669"/>
    <property type="project" value="TreeGrafter"/>
</dbReference>
<dbReference type="InterPro" id="IPR001356">
    <property type="entry name" value="HD"/>
</dbReference>
<feature type="compositionally biased region" description="Pro residues" evidence="9">
    <location>
        <begin position="84"/>
        <end position="103"/>
    </location>
</feature>
<evidence type="ECO:0000256" key="6">
    <source>
        <dbReference type="ARBA" id="ARBA00023242"/>
    </source>
</evidence>
<keyword evidence="4 7" id="KW-0238">DNA-binding</keyword>
<keyword evidence="6 7" id="KW-0539">Nucleus</keyword>
<dbReference type="CDD" id="cd00086">
    <property type="entry name" value="homeodomain"/>
    <property type="match status" value="1"/>
</dbReference>
<dbReference type="SMART" id="SM00389">
    <property type="entry name" value="HOX"/>
    <property type="match status" value="1"/>
</dbReference>
<feature type="region of interest" description="Disordered" evidence="9">
    <location>
        <begin position="366"/>
        <end position="401"/>
    </location>
</feature>
<comment type="similarity">
    <text evidence="2">Belongs to the paired homeobox family. Bicoid subfamily.</text>
</comment>